<reference evidence="13 14" key="1">
    <citation type="submission" date="2024-09" db="EMBL/GenBank/DDBJ databases">
        <title>A chromosome-level genome assembly of Gray's grenadier anchovy, Coilia grayii.</title>
        <authorList>
            <person name="Fu Z."/>
        </authorList>
    </citation>
    <scope>NUCLEOTIDE SEQUENCE [LARGE SCALE GENOMIC DNA]</scope>
    <source>
        <strain evidence="13">G4</strain>
        <tissue evidence="13">Muscle</tissue>
    </source>
</reference>
<evidence type="ECO:0000256" key="8">
    <source>
        <dbReference type="ARBA" id="ARBA00023136"/>
    </source>
</evidence>
<proteinExistence type="predicted"/>
<evidence type="ECO:0000259" key="12">
    <source>
        <dbReference type="PROSITE" id="PS50262"/>
    </source>
</evidence>
<dbReference type="Proteomes" id="UP001591681">
    <property type="component" value="Unassembled WGS sequence"/>
</dbReference>
<keyword evidence="10" id="KW-0807">Transducer</keyword>
<dbReference type="GO" id="GO:0005886">
    <property type="term" value="C:plasma membrane"/>
    <property type="evidence" value="ECO:0007669"/>
    <property type="project" value="UniProtKB-SubCell"/>
</dbReference>
<dbReference type="InterPro" id="IPR050402">
    <property type="entry name" value="OR51/52/56-like"/>
</dbReference>
<dbReference type="GO" id="GO:0004930">
    <property type="term" value="F:G protein-coupled receptor activity"/>
    <property type="evidence" value="ECO:0007669"/>
    <property type="project" value="UniProtKB-KW"/>
</dbReference>
<dbReference type="Gene3D" id="1.20.1070.10">
    <property type="entry name" value="Rhodopsin 7-helix transmembrane proteins"/>
    <property type="match status" value="1"/>
</dbReference>
<evidence type="ECO:0000256" key="6">
    <source>
        <dbReference type="ARBA" id="ARBA00022989"/>
    </source>
</evidence>
<keyword evidence="2" id="KW-1003">Cell membrane</keyword>
<feature type="transmembrane region" description="Helical" evidence="11">
    <location>
        <begin position="237"/>
        <end position="261"/>
    </location>
</feature>
<dbReference type="PANTHER" id="PTHR26450:SF391">
    <property type="entry name" value="ODORANT RECEPTOR-RELATED"/>
    <property type="match status" value="1"/>
</dbReference>
<keyword evidence="3" id="KW-0716">Sensory transduction</keyword>
<evidence type="ECO:0000313" key="13">
    <source>
        <dbReference type="EMBL" id="KAL2095986.1"/>
    </source>
</evidence>
<dbReference type="InterPro" id="IPR000725">
    <property type="entry name" value="Olfact_rcpt"/>
</dbReference>
<evidence type="ECO:0000256" key="9">
    <source>
        <dbReference type="ARBA" id="ARBA00023170"/>
    </source>
</evidence>
<feature type="transmembrane region" description="Helical" evidence="11">
    <location>
        <begin position="28"/>
        <end position="51"/>
    </location>
</feature>
<comment type="caution">
    <text evidence="13">The sequence shown here is derived from an EMBL/GenBank/DDBJ whole genome shotgun (WGS) entry which is preliminary data.</text>
</comment>
<feature type="transmembrane region" description="Helical" evidence="11">
    <location>
        <begin position="142"/>
        <end position="165"/>
    </location>
</feature>
<evidence type="ECO:0000256" key="5">
    <source>
        <dbReference type="ARBA" id="ARBA00022725"/>
    </source>
</evidence>
<keyword evidence="8 11" id="KW-0472">Membrane</keyword>
<accession>A0ABD1KAC9</accession>
<evidence type="ECO:0000313" key="14">
    <source>
        <dbReference type="Proteomes" id="UP001591681"/>
    </source>
</evidence>
<keyword evidence="9" id="KW-0675">Receptor</keyword>
<dbReference type="GO" id="GO:0007608">
    <property type="term" value="P:sensory perception of smell"/>
    <property type="evidence" value="ECO:0007669"/>
    <property type="project" value="UniProtKB-KW"/>
</dbReference>
<dbReference type="PRINTS" id="PR00237">
    <property type="entry name" value="GPCRRHODOPSN"/>
</dbReference>
<evidence type="ECO:0000256" key="1">
    <source>
        <dbReference type="ARBA" id="ARBA00004651"/>
    </source>
</evidence>
<feature type="transmembrane region" description="Helical" evidence="11">
    <location>
        <begin position="197"/>
        <end position="225"/>
    </location>
</feature>
<evidence type="ECO:0000256" key="10">
    <source>
        <dbReference type="ARBA" id="ARBA00023224"/>
    </source>
</evidence>
<name>A0ABD1KAC9_9TELE</name>
<feature type="domain" description="G-protein coupled receptors family 1 profile" evidence="12">
    <location>
        <begin position="42"/>
        <end position="291"/>
    </location>
</feature>
<organism evidence="13 14">
    <name type="scientific">Coilia grayii</name>
    <name type="common">Gray's grenadier anchovy</name>
    <dbReference type="NCBI Taxonomy" id="363190"/>
    <lineage>
        <taxon>Eukaryota</taxon>
        <taxon>Metazoa</taxon>
        <taxon>Chordata</taxon>
        <taxon>Craniata</taxon>
        <taxon>Vertebrata</taxon>
        <taxon>Euteleostomi</taxon>
        <taxon>Actinopterygii</taxon>
        <taxon>Neopterygii</taxon>
        <taxon>Teleostei</taxon>
        <taxon>Clupei</taxon>
        <taxon>Clupeiformes</taxon>
        <taxon>Clupeoidei</taxon>
        <taxon>Engraulidae</taxon>
        <taxon>Coilinae</taxon>
        <taxon>Coilia</taxon>
    </lineage>
</organism>
<keyword evidence="6 11" id="KW-1133">Transmembrane helix</keyword>
<dbReference type="Pfam" id="PF13853">
    <property type="entry name" value="7tm_4"/>
    <property type="match status" value="1"/>
</dbReference>
<feature type="transmembrane region" description="Helical" evidence="11">
    <location>
        <begin position="99"/>
        <end position="121"/>
    </location>
</feature>
<dbReference type="SUPFAM" id="SSF81321">
    <property type="entry name" value="Family A G protein-coupled receptor-like"/>
    <property type="match status" value="1"/>
</dbReference>
<gene>
    <name evidence="13" type="ORF">ACEWY4_008134</name>
</gene>
<dbReference type="FunFam" id="1.20.1070.10:FF:000013">
    <property type="entry name" value="Olfactory receptor"/>
    <property type="match status" value="1"/>
</dbReference>
<evidence type="ECO:0000256" key="7">
    <source>
        <dbReference type="ARBA" id="ARBA00023040"/>
    </source>
</evidence>
<dbReference type="SMART" id="SM01381">
    <property type="entry name" value="7TM_GPCR_Srsx"/>
    <property type="match status" value="1"/>
</dbReference>
<evidence type="ECO:0000256" key="3">
    <source>
        <dbReference type="ARBA" id="ARBA00022606"/>
    </source>
</evidence>
<evidence type="ECO:0000256" key="2">
    <source>
        <dbReference type="ARBA" id="ARBA00022475"/>
    </source>
</evidence>
<keyword evidence="4 11" id="KW-0812">Transmembrane</keyword>
<comment type="subcellular location">
    <subcellularLocation>
        <location evidence="1">Cell membrane</location>
        <topology evidence="1">Multi-pass membrane protein</topology>
    </subcellularLocation>
</comment>
<protein>
    <recommendedName>
        <fullName evidence="12">G-protein coupled receptors family 1 profile domain-containing protein</fullName>
    </recommendedName>
</protein>
<keyword evidence="7" id="KW-0297">G-protein coupled receptor</keyword>
<dbReference type="PRINTS" id="PR00245">
    <property type="entry name" value="OLFACTORYR"/>
</dbReference>
<dbReference type="PROSITE" id="PS50262">
    <property type="entry name" value="G_PROTEIN_RECEP_F1_2"/>
    <property type="match status" value="1"/>
</dbReference>
<dbReference type="AlphaFoldDB" id="A0ABD1KAC9"/>
<dbReference type="InterPro" id="IPR000276">
    <property type="entry name" value="GPCR_Rhodpsn"/>
</dbReference>
<dbReference type="InterPro" id="IPR017452">
    <property type="entry name" value="GPCR_Rhodpsn_7TM"/>
</dbReference>
<feature type="transmembrane region" description="Helical" evidence="11">
    <location>
        <begin position="60"/>
        <end position="79"/>
    </location>
</feature>
<evidence type="ECO:0000256" key="11">
    <source>
        <dbReference type="SAM" id="Phobius"/>
    </source>
</evidence>
<feature type="transmembrane region" description="Helical" evidence="11">
    <location>
        <begin position="273"/>
        <end position="293"/>
    </location>
</feature>
<dbReference type="EMBL" id="JBHFQA010000007">
    <property type="protein sequence ID" value="KAL2095986.1"/>
    <property type="molecule type" value="Genomic_DNA"/>
</dbReference>
<dbReference type="PANTHER" id="PTHR26450">
    <property type="entry name" value="OLFACTORY RECEPTOR 56B1-RELATED"/>
    <property type="match status" value="1"/>
</dbReference>
<evidence type="ECO:0000256" key="4">
    <source>
        <dbReference type="ARBA" id="ARBA00022692"/>
    </source>
</evidence>
<keyword evidence="14" id="KW-1185">Reference proteome</keyword>
<keyword evidence="5" id="KW-0552">Olfaction</keyword>
<sequence length="316" mass="35662">MDYRPGNNSHKVFYLTGFSSLGEHRRLLSIPFFLLLLYMTAANAIVTFVIATQKKLHEPMYVLIASLTLLSFFFPIFFLPRMVISFASGRNEITKEECLIQMFLLHYCGCFQSSILLQMAVDRFFAICWPLRYHNIVNLRNSVLFTAALAFRNTLTIVVKVGLFIPLTFCHTNAIHHCLCEHSSVVKLACGNIARNYIAITVAFSLTTGDCVFIAATYIIIFIVIFNSPSGESRQKAIHTCSTHLAVLCVAYVSVLCAFVGYRVSTIPPDVRILLSLAYLLIPSCFNPVIYGIRTKDIKVHVLKLFKLDKEDYGKT</sequence>